<evidence type="ECO:0000259" key="3">
    <source>
        <dbReference type="Pfam" id="PF22422"/>
    </source>
</evidence>
<feature type="compositionally biased region" description="Low complexity" evidence="1">
    <location>
        <begin position="278"/>
        <end position="296"/>
    </location>
</feature>
<dbReference type="Proteomes" id="UP000236754">
    <property type="component" value="Unassembled WGS sequence"/>
</dbReference>
<feature type="region of interest" description="Disordered" evidence="1">
    <location>
        <begin position="1"/>
        <end position="21"/>
    </location>
</feature>
<feature type="compositionally biased region" description="Basic and acidic residues" evidence="1">
    <location>
        <begin position="70"/>
        <end position="84"/>
    </location>
</feature>
<dbReference type="SUPFAM" id="SSF48208">
    <property type="entry name" value="Six-hairpin glycosidases"/>
    <property type="match status" value="1"/>
</dbReference>
<feature type="domain" description="Putative glycogen debranching enzyme N-terminal" evidence="2">
    <location>
        <begin position="100"/>
        <end position="185"/>
    </location>
</feature>
<feature type="compositionally biased region" description="Basic and acidic residues" evidence="1">
    <location>
        <begin position="251"/>
        <end position="268"/>
    </location>
</feature>
<sequence>MNMAVQGNPAPQHPSPAGAVEGLQPFLHDACTTVYAPSLVLSRAGGDLAGGADGFFHGDRRALSRLEVRFETDPDRGARGHGDGEAGDGGQEPRSVPVPLAPVGHTLRAADETAYRAVLRGVGELTADPAVTLHRVRRLTPGRLRETLRITNSGALHVSLTMVVAAGTDLARMDDVKAGRHLRPRPAAPVHAGRPEPHDPGGRGDSGTPGGSGAPDGADTAADAADAAATGLRWGDQDGLRVLLRPAGGGPDRDDRADRAAAPVERDASAGSDAPVEPDASAGPGAPALPVVPAGTPAIRPGTGELRYRVELAPGTAWEAVIECTVHDPRPDPFPAPVPGSVQWQRPRLASADRRLDRLVARSVGDLERLLLTDPDHPGDTFLAAGAPWFLTLFGRDSLWAARMLLPLGTELAAGTLRTLARRQGTRIDPHTEEQPGKILHEVRRESLRLADARALPSVYYGTVDATPLWIVLLHDAWRWGMPAEQVAALLPHAEAGLEWLARHGDADGDGLLEYVDSTGAGLANQGWKDSGDSIRWRDGRLAAPPIALSEVQAYAYEAAVAGAALLRAFDRPGADRWEEWAATVRRRFREGFWVSDALGRYPAVALDADKRPVDSATSAFGHLLGTGLLDHEESALLAARLAGPDLDSGFGLRTLSRRNAGFNPLGYHVGSVWPHDTAIAVHGLVRAGFPEQAVPLARGVVAASAGFEARLPELYAGHGDGYDEAPAPYPAACRPQAWSAAASVLLLQAALGLAADVPGGRLRVDPAAAGAFGPLTVSGLRVAGAPLSVRLDADGRAEVSAPPGLVVEGADRLDP</sequence>
<feature type="domain" description="Putative glycogen debranching enzyme N-terminal" evidence="2">
    <location>
        <begin position="36"/>
        <end position="72"/>
    </location>
</feature>
<feature type="compositionally biased region" description="Gly residues" evidence="1">
    <location>
        <begin position="203"/>
        <end position="214"/>
    </location>
</feature>
<keyword evidence="5" id="KW-1185">Reference proteome</keyword>
<feature type="compositionally biased region" description="Basic and acidic residues" evidence="1">
    <location>
        <begin position="193"/>
        <end position="202"/>
    </location>
</feature>
<dbReference type="Gene3D" id="1.50.10.10">
    <property type="match status" value="1"/>
</dbReference>
<gene>
    <name evidence="4" type="ORF">SAMN05216223_1057</name>
</gene>
<dbReference type="InterPro" id="IPR012341">
    <property type="entry name" value="6hp_glycosidase-like_sf"/>
</dbReference>
<feature type="region of interest" description="Disordered" evidence="1">
    <location>
        <begin position="180"/>
        <end position="227"/>
    </location>
</feature>
<evidence type="ECO:0000313" key="5">
    <source>
        <dbReference type="Proteomes" id="UP000236754"/>
    </source>
</evidence>
<proteinExistence type="predicted"/>
<dbReference type="InterPro" id="IPR008928">
    <property type="entry name" value="6-hairpin_glycosidase_sf"/>
</dbReference>
<feature type="region of interest" description="Disordered" evidence="1">
    <location>
        <begin position="70"/>
        <end position="98"/>
    </location>
</feature>
<dbReference type="InterPro" id="IPR032856">
    <property type="entry name" value="GDE_N_bis"/>
</dbReference>
<dbReference type="Pfam" id="PF22422">
    <property type="entry name" value="MGH1-like_GH"/>
    <property type="match status" value="1"/>
</dbReference>
<dbReference type="AlphaFoldDB" id="A0A1H5ZVL5"/>
<accession>A0A1H5ZVL5</accession>
<dbReference type="GO" id="GO:0005975">
    <property type="term" value="P:carbohydrate metabolic process"/>
    <property type="evidence" value="ECO:0007669"/>
    <property type="project" value="InterPro"/>
</dbReference>
<feature type="region of interest" description="Disordered" evidence="1">
    <location>
        <begin position="242"/>
        <end position="296"/>
    </location>
</feature>
<protein>
    <submittedName>
        <fullName evidence="4">Amylo-alpha-1,6-glucosidase</fullName>
    </submittedName>
</protein>
<evidence type="ECO:0000259" key="2">
    <source>
        <dbReference type="Pfam" id="PF14742"/>
    </source>
</evidence>
<feature type="compositionally biased region" description="Low complexity" evidence="1">
    <location>
        <begin position="215"/>
        <end position="227"/>
    </location>
</feature>
<dbReference type="Pfam" id="PF14742">
    <property type="entry name" value="GDE_N_bis"/>
    <property type="match status" value="2"/>
</dbReference>
<reference evidence="4 5" key="1">
    <citation type="submission" date="2016-10" db="EMBL/GenBank/DDBJ databases">
        <authorList>
            <person name="de Groot N.N."/>
        </authorList>
    </citation>
    <scope>NUCLEOTIDE SEQUENCE [LARGE SCALE GENOMIC DNA]</scope>
    <source>
        <strain evidence="4 5">CGMCC 4.2023</strain>
    </source>
</reference>
<dbReference type="InterPro" id="IPR054491">
    <property type="entry name" value="MGH1-like_GH"/>
</dbReference>
<feature type="domain" description="Mannosylglycerate hydrolase MGH1-like glycoside hydrolase" evidence="3">
    <location>
        <begin position="407"/>
        <end position="704"/>
    </location>
</feature>
<name>A0A1H5ZVL5_9ACTN</name>
<organism evidence="4 5">
    <name type="scientific">Actinacidiphila yanglinensis</name>
    <dbReference type="NCBI Taxonomy" id="310779"/>
    <lineage>
        <taxon>Bacteria</taxon>
        <taxon>Bacillati</taxon>
        <taxon>Actinomycetota</taxon>
        <taxon>Actinomycetes</taxon>
        <taxon>Kitasatosporales</taxon>
        <taxon>Streptomycetaceae</taxon>
        <taxon>Actinacidiphila</taxon>
    </lineage>
</organism>
<evidence type="ECO:0000313" key="4">
    <source>
        <dbReference type="EMBL" id="SEG40469.1"/>
    </source>
</evidence>
<evidence type="ECO:0000256" key="1">
    <source>
        <dbReference type="SAM" id="MobiDB-lite"/>
    </source>
</evidence>
<dbReference type="EMBL" id="FNVU01000005">
    <property type="protein sequence ID" value="SEG40469.1"/>
    <property type="molecule type" value="Genomic_DNA"/>
</dbReference>